<gene>
    <name evidence="2" type="ORF">R1CP_33030</name>
</gene>
<dbReference type="AlphaFoldDB" id="A0A1B1KF96"/>
<evidence type="ECO:0000256" key="1">
    <source>
        <dbReference type="SAM" id="MobiDB-lite"/>
    </source>
</evidence>
<protein>
    <submittedName>
        <fullName evidence="2">Uncharacterized protein</fullName>
    </submittedName>
</protein>
<evidence type="ECO:0000313" key="3">
    <source>
        <dbReference type="Proteomes" id="UP000186108"/>
    </source>
</evidence>
<dbReference type="Proteomes" id="UP000186108">
    <property type="component" value="Chromosome"/>
</dbReference>
<proteinExistence type="predicted"/>
<feature type="region of interest" description="Disordered" evidence="1">
    <location>
        <begin position="12"/>
        <end position="47"/>
    </location>
</feature>
<dbReference type="EMBL" id="CP009111">
    <property type="protein sequence ID" value="ANS31229.1"/>
    <property type="molecule type" value="Genomic_DNA"/>
</dbReference>
<reference evidence="2 3" key="1">
    <citation type="submission" date="2014-07" db="EMBL/GenBank/DDBJ databases">
        <authorList>
            <person name="Zhang J.E."/>
            <person name="Yang H."/>
            <person name="Guo J."/>
            <person name="Deng Z."/>
            <person name="Luo H."/>
            <person name="Luo M."/>
            <person name="Zhao B."/>
        </authorList>
    </citation>
    <scope>NUCLEOTIDE SEQUENCE [LARGE SCALE GENOMIC DNA]</scope>
    <source>
        <strain evidence="2 3">1CP</strain>
    </source>
</reference>
<name>A0A1B1KF96_RHOOP</name>
<sequence>MGRRSCELTILRAPPPHLRADGHAEVGWGSRSPRRRAASSSTADPIPCERSRAQRWWIRSNNCPLPLRRGKPGVLAPPRRRHGEHRRLSAPTVGVRVVVGTVRYTERDDDFRGVEQNAATGDSPLHPLRGQAVGGQIDPPLLAHRGEESRAYLVRPQPYKSHGMCVVRGWCRQGFGDRLRDQLWVNRAAAESANRMPQQLSLTAALCQRLSGAEPEQVLVAGTQQIGCT</sequence>
<accession>A0A1B1KF96</accession>
<organism evidence="2 3">
    <name type="scientific">Rhodococcus opacus</name>
    <name type="common">Nocardia opaca</name>
    <dbReference type="NCBI Taxonomy" id="37919"/>
    <lineage>
        <taxon>Bacteria</taxon>
        <taxon>Bacillati</taxon>
        <taxon>Actinomycetota</taxon>
        <taxon>Actinomycetes</taxon>
        <taxon>Mycobacteriales</taxon>
        <taxon>Nocardiaceae</taxon>
        <taxon>Rhodococcus</taxon>
    </lineage>
</organism>
<evidence type="ECO:0000313" key="2">
    <source>
        <dbReference type="EMBL" id="ANS31229.1"/>
    </source>
</evidence>